<keyword evidence="3" id="KW-1185">Reference proteome</keyword>
<protein>
    <submittedName>
        <fullName evidence="2">Phytanoyl-CoA dioxygenase (PhyH)</fullName>
    </submittedName>
</protein>
<keyword evidence="2" id="KW-0223">Dioxygenase</keyword>
<keyword evidence="2" id="KW-0560">Oxidoreductase</keyword>
<dbReference type="InterPro" id="IPR008775">
    <property type="entry name" value="Phytyl_CoA_dOase-like"/>
</dbReference>
<comment type="cofactor">
    <cofactor evidence="1">
        <name>Fe(2+)</name>
        <dbReference type="ChEBI" id="CHEBI:29033"/>
    </cofactor>
</comment>
<gene>
    <name evidence="2" type="ORF">I41_44400</name>
</gene>
<dbReference type="AlphaFoldDB" id="A0A517U3N1"/>
<reference evidence="2 3" key="1">
    <citation type="submission" date="2019-02" db="EMBL/GenBank/DDBJ databases">
        <title>Deep-cultivation of Planctomycetes and their phenomic and genomic characterization uncovers novel biology.</title>
        <authorList>
            <person name="Wiegand S."/>
            <person name="Jogler M."/>
            <person name="Boedeker C."/>
            <person name="Pinto D."/>
            <person name="Vollmers J."/>
            <person name="Rivas-Marin E."/>
            <person name="Kohn T."/>
            <person name="Peeters S.H."/>
            <person name="Heuer A."/>
            <person name="Rast P."/>
            <person name="Oberbeckmann S."/>
            <person name="Bunk B."/>
            <person name="Jeske O."/>
            <person name="Meyerdierks A."/>
            <person name="Storesund J.E."/>
            <person name="Kallscheuer N."/>
            <person name="Luecker S."/>
            <person name="Lage O.M."/>
            <person name="Pohl T."/>
            <person name="Merkel B.J."/>
            <person name="Hornburger P."/>
            <person name="Mueller R.-W."/>
            <person name="Bruemmer F."/>
            <person name="Labrenz M."/>
            <person name="Spormann A.M."/>
            <person name="Op den Camp H."/>
            <person name="Overmann J."/>
            <person name="Amann R."/>
            <person name="Jetten M.S.M."/>
            <person name="Mascher T."/>
            <person name="Medema M.H."/>
            <person name="Devos D.P."/>
            <person name="Kaster A.-K."/>
            <person name="Ovreas L."/>
            <person name="Rohde M."/>
            <person name="Galperin M.Y."/>
            <person name="Jogler C."/>
        </authorList>
    </citation>
    <scope>NUCLEOTIDE SEQUENCE [LARGE SCALE GENOMIC DNA]</scope>
    <source>
        <strain evidence="2 3">I41</strain>
    </source>
</reference>
<dbReference type="Proteomes" id="UP000317909">
    <property type="component" value="Chromosome"/>
</dbReference>
<dbReference type="GO" id="GO:0005506">
    <property type="term" value="F:iron ion binding"/>
    <property type="evidence" value="ECO:0007669"/>
    <property type="project" value="UniProtKB-ARBA"/>
</dbReference>
<dbReference type="Pfam" id="PF05721">
    <property type="entry name" value="PhyH"/>
    <property type="match status" value="1"/>
</dbReference>
<dbReference type="EMBL" id="CP036339">
    <property type="protein sequence ID" value="QDT75230.1"/>
    <property type="molecule type" value="Genomic_DNA"/>
</dbReference>
<dbReference type="RefSeq" id="WP_210421024.1">
    <property type="nucleotide sequence ID" value="NZ_CP036339.1"/>
</dbReference>
<dbReference type="GO" id="GO:0016706">
    <property type="term" value="F:2-oxoglutarate-dependent dioxygenase activity"/>
    <property type="evidence" value="ECO:0007669"/>
    <property type="project" value="UniProtKB-ARBA"/>
</dbReference>
<dbReference type="PANTHER" id="PTHR20883">
    <property type="entry name" value="PHYTANOYL-COA DIOXYGENASE DOMAIN CONTAINING 1"/>
    <property type="match status" value="1"/>
</dbReference>
<dbReference type="SUPFAM" id="SSF51197">
    <property type="entry name" value="Clavaminate synthase-like"/>
    <property type="match status" value="1"/>
</dbReference>
<dbReference type="PANTHER" id="PTHR20883:SF48">
    <property type="entry name" value="ECTOINE DIOXYGENASE"/>
    <property type="match status" value="1"/>
</dbReference>
<evidence type="ECO:0000313" key="2">
    <source>
        <dbReference type="EMBL" id="QDT75230.1"/>
    </source>
</evidence>
<organism evidence="2 3">
    <name type="scientific">Lacipirellula limnantheis</name>
    <dbReference type="NCBI Taxonomy" id="2528024"/>
    <lineage>
        <taxon>Bacteria</taxon>
        <taxon>Pseudomonadati</taxon>
        <taxon>Planctomycetota</taxon>
        <taxon>Planctomycetia</taxon>
        <taxon>Pirellulales</taxon>
        <taxon>Lacipirellulaceae</taxon>
        <taxon>Lacipirellula</taxon>
    </lineage>
</organism>
<accession>A0A517U3N1</accession>
<evidence type="ECO:0000313" key="3">
    <source>
        <dbReference type="Proteomes" id="UP000317909"/>
    </source>
</evidence>
<sequence length="222" mass="24652">MEHYRIAEHGFELVAGLVGEPERRELLDAVGDGNVAGRRNMLAVPAVAALAKSKKLLDLVQRYTGGEPRPVRAIWFNKSPGANWLVAWHQDLAIPVRERVETPGFGAWSVKEGVPHVQPPVEVLERMLTVRIHLDNADEWNGALRVIPESHRLGRLDADQIASLREGRSETLCAAAAGDALLMRPLLLHASGRSTNDRSRRVLHLEYAGEELPGVLEWRKPD</sequence>
<dbReference type="Gene3D" id="2.60.120.620">
    <property type="entry name" value="q2cbj1_9rhob like domain"/>
    <property type="match status" value="1"/>
</dbReference>
<evidence type="ECO:0000256" key="1">
    <source>
        <dbReference type="ARBA" id="ARBA00001954"/>
    </source>
</evidence>
<proteinExistence type="predicted"/>
<name>A0A517U3N1_9BACT</name>
<dbReference type="KEGG" id="llh:I41_44400"/>